<accession>W0AAD4</accession>
<feature type="transmembrane region" description="Helical" evidence="1">
    <location>
        <begin position="6"/>
        <end position="24"/>
    </location>
</feature>
<dbReference type="EMBL" id="CP006644">
    <property type="protein sequence ID" value="AHE53447.1"/>
    <property type="molecule type" value="Genomic_DNA"/>
</dbReference>
<feature type="transmembrane region" description="Helical" evidence="1">
    <location>
        <begin position="36"/>
        <end position="56"/>
    </location>
</feature>
<gene>
    <name evidence="2" type="ORF">NX02_08620</name>
</gene>
<evidence type="ECO:0000256" key="1">
    <source>
        <dbReference type="SAM" id="Phobius"/>
    </source>
</evidence>
<keyword evidence="1" id="KW-0472">Membrane</keyword>
<dbReference type="HOGENOM" id="CLU_2371336_0_0_5"/>
<dbReference type="KEGG" id="ssan:NX02_08620"/>
<dbReference type="AlphaFoldDB" id="W0AAD4"/>
<keyword evidence="3" id="KW-1185">Reference proteome</keyword>
<dbReference type="OrthoDB" id="5242664at2"/>
<feature type="transmembrane region" description="Helical" evidence="1">
    <location>
        <begin position="68"/>
        <end position="88"/>
    </location>
</feature>
<reference evidence="2 3" key="1">
    <citation type="submission" date="2013-07" db="EMBL/GenBank/DDBJ databases">
        <title>Completed genome of Sphingomonas sanxanigenens NX02.</title>
        <authorList>
            <person name="Ma T."/>
            <person name="Huang H."/>
            <person name="Wu M."/>
            <person name="Li X."/>
            <person name="Li G."/>
        </authorList>
    </citation>
    <scope>NUCLEOTIDE SEQUENCE [LARGE SCALE GENOMIC DNA]</scope>
    <source>
        <strain evidence="2 3">NX02</strain>
    </source>
</reference>
<keyword evidence="1" id="KW-1133">Transmembrane helix</keyword>
<name>W0AAD4_9SPHN</name>
<proteinExistence type="predicted"/>
<dbReference type="RefSeq" id="WP_025291705.1">
    <property type="nucleotide sequence ID" value="NZ_CP006644.1"/>
</dbReference>
<organism evidence="2 3">
    <name type="scientific">Sphingomonas sanxanigenens DSM 19645 = NX02</name>
    <dbReference type="NCBI Taxonomy" id="1123269"/>
    <lineage>
        <taxon>Bacteria</taxon>
        <taxon>Pseudomonadati</taxon>
        <taxon>Pseudomonadota</taxon>
        <taxon>Alphaproteobacteria</taxon>
        <taxon>Sphingomonadales</taxon>
        <taxon>Sphingomonadaceae</taxon>
        <taxon>Sphingomonas</taxon>
    </lineage>
</organism>
<keyword evidence="1" id="KW-0812">Transmembrane</keyword>
<evidence type="ECO:0000313" key="2">
    <source>
        <dbReference type="EMBL" id="AHE53447.1"/>
    </source>
</evidence>
<dbReference type="Proteomes" id="UP000018851">
    <property type="component" value="Chromosome"/>
</dbReference>
<sequence>MTPLLIGTALIAFIVGTVAALLSLSDRQRGRTWMWFIPLWSAPIVLTLIIVLRATLGDVPSGDDARVTFAFLLSIVWVPAALVGWTFGRGIWRPN</sequence>
<protein>
    <submittedName>
        <fullName evidence="2">Uncharacterized protein</fullName>
    </submittedName>
</protein>
<dbReference type="PATRIC" id="fig|1123269.5.peg.1690"/>
<evidence type="ECO:0000313" key="3">
    <source>
        <dbReference type="Proteomes" id="UP000018851"/>
    </source>
</evidence>